<feature type="transmembrane region" description="Helical" evidence="14">
    <location>
        <begin position="537"/>
        <end position="554"/>
    </location>
</feature>
<dbReference type="FunFam" id="3.40.720.10:FF:000015">
    <property type="entry name" value="GPI ethanolamine phosphate transferase 1"/>
    <property type="match status" value="1"/>
</dbReference>
<evidence type="ECO:0000256" key="2">
    <source>
        <dbReference type="ARBA" id="ARBA00004687"/>
    </source>
</evidence>
<dbReference type="InterPro" id="IPR002591">
    <property type="entry name" value="Phosphodiest/P_Trfase"/>
</dbReference>
<dbReference type="AlphaFoldDB" id="A0A9P6W6V2"/>
<feature type="transmembrane region" description="Helical" evidence="14">
    <location>
        <begin position="630"/>
        <end position="648"/>
    </location>
</feature>
<feature type="transmembrane region" description="Helical" evidence="14">
    <location>
        <begin position="601"/>
        <end position="618"/>
    </location>
</feature>
<comment type="caution">
    <text evidence="16">The sequence shown here is derived from an EMBL/GenBank/DDBJ whole genome shotgun (WGS) entry which is preliminary data.</text>
</comment>
<evidence type="ECO:0000256" key="6">
    <source>
        <dbReference type="ARBA" id="ARBA00022679"/>
    </source>
</evidence>
<dbReference type="EMBL" id="PUHQ01000015">
    <property type="protein sequence ID" value="KAG0664226.1"/>
    <property type="molecule type" value="Genomic_DNA"/>
</dbReference>
<dbReference type="Pfam" id="PF01663">
    <property type="entry name" value="Phosphodiest"/>
    <property type="match status" value="1"/>
</dbReference>
<keyword evidence="17" id="KW-1185">Reference proteome</keyword>
<dbReference type="Pfam" id="PF04987">
    <property type="entry name" value="PigN"/>
    <property type="match status" value="1"/>
</dbReference>
<comment type="subcellular location">
    <subcellularLocation>
        <location evidence="1 14">Endoplasmic reticulum membrane</location>
        <topology evidence="1 14">Multi-pass membrane protein</topology>
    </subcellularLocation>
</comment>
<organism evidence="16 17">
    <name type="scientific">Rhodotorula mucilaginosa</name>
    <name type="common">Yeast</name>
    <name type="synonym">Rhodotorula rubra</name>
    <dbReference type="NCBI Taxonomy" id="5537"/>
    <lineage>
        <taxon>Eukaryota</taxon>
        <taxon>Fungi</taxon>
        <taxon>Dikarya</taxon>
        <taxon>Basidiomycota</taxon>
        <taxon>Pucciniomycotina</taxon>
        <taxon>Microbotryomycetes</taxon>
        <taxon>Sporidiobolales</taxon>
        <taxon>Sporidiobolaceae</taxon>
        <taxon>Rhodotorula</taxon>
    </lineage>
</organism>
<accession>A0A9P6W6V2</accession>
<sequence>MASRGLQLLLVSLLFHVVYLNSIFSVYFRSQVVDVPERFKVETEDGERLAKRVVLIVGDGLRADKIFQTYPNPPFSASDPLPAPILDQKHATADDRSETTTPAPYIRSLIQTGDAQWGVSHTRVPTESRPGHVALIGGMYEDVSAVTRGWTTNPVPFDSVFNQSSHAFTFGSPDILPMFKLGASDPDRVQAFSYDEEAEDFTTDAVHLDLWVLDQLRQLLRNASADPILHAKLHEPGVVFFEHLLGLDTTGHSYRPHGPEYHRNIRVVDYVVEETVKLLNEFYGNDGETAFVFTADHGMSTVGNHGDGHPDNTRTPLVAWGKGVRRRSDWEEPALHDEYSQGWGLAGVRRDVDQADIAVLMSVLAGVPIPANSAGRVPLDYLQATPSFRARAAFANAKQLLAEAEAKSDLKKQHAIAFRPYAELVDDPANGRLSPDAHRQRIDELLANGQYRLAEERSKALAEIAIGASNYFQKYDWVLLCTIVTLGYTGFMAYTALAIFANGPSSAPTPPSSLLSLLPLVAFGLLALRFAAERAPIAYYLYAIFPTFFWHRVLRQTAALLGTLRQARTQSVISLPRLAADALVAVLVVEAMAYGYSDRRAFTAIAYGMGMVWPVVMLEPRFKVEQEKLLQVWQAVMAVLGVFPLLPVEKGESLITIACGAAVIVGLGVVAIRSLGTDSSPTWPRTKRFLLAEVCLTIFSTAITCSSANSLQRKQGLPVINQYLGWAILVAASSMPLLHGRPRGQPFLERLSVLLFAFGPVFIILSLSYEAIFYAVYAAALVIWMLVESALAAFEGGSVASKGDISHAHQAKNGHKMISGSELQLSHVRVSLFFLAFFNLGFFGCGNVASISSFYLEPVYRLMTVFAPFPMGALLLYKLLIPFVALAAVSSVINRRLHLPPLSLFLIGSFLSEILTITFFFRVTDTGSWLEIGSSITNFVICSLLGLFSSVLLAGGEYLLAHSVG</sequence>
<dbReference type="InterPro" id="IPR037671">
    <property type="entry name" value="PIGN_N"/>
</dbReference>
<feature type="transmembrane region" description="Helical" evidence="14">
    <location>
        <begin position="875"/>
        <end position="893"/>
    </location>
</feature>
<feature type="transmembrane region" description="Helical" evidence="14">
    <location>
        <begin position="905"/>
        <end position="924"/>
    </location>
</feature>
<evidence type="ECO:0000256" key="4">
    <source>
        <dbReference type="ARBA" id="ARBA00020831"/>
    </source>
</evidence>
<evidence type="ECO:0000313" key="16">
    <source>
        <dbReference type="EMBL" id="KAG0664226.1"/>
    </source>
</evidence>
<keyword evidence="12" id="KW-0961">Cell wall biogenesis/degradation</keyword>
<dbReference type="GO" id="GO:0005789">
    <property type="term" value="C:endoplasmic reticulum membrane"/>
    <property type="evidence" value="ECO:0007669"/>
    <property type="project" value="UniProtKB-SubCell"/>
</dbReference>
<dbReference type="PANTHER" id="PTHR12250:SF0">
    <property type="entry name" value="GPI ETHANOLAMINE PHOSPHATE TRANSFERASE 1"/>
    <property type="match status" value="1"/>
</dbReference>
<name>A0A9P6W6V2_RHOMI</name>
<dbReference type="EC" id="2.-.-.-" evidence="14"/>
<evidence type="ECO:0000256" key="10">
    <source>
        <dbReference type="ARBA" id="ARBA00023136"/>
    </source>
</evidence>
<dbReference type="InterPro" id="IPR017850">
    <property type="entry name" value="Alkaline_phosphatase_core_sf"/>
</dbReference>
<proteinExistence type="inferred from homology"/>
<comment type="pathway">
    <text evidence="2 14">Glycolipid biosynthesis; glycosylphosphatidylinositol-anchor biosynthesis.</text>
</comment>
<evidence type="ECO:0000256" key="8">
    <source>
        <dbReference type="ARBA" id="ARBA00022824"/>
    </source>
</evidence>
<keyword evidence="8 14" id="KW-0256">Endoplasmic reticulum</keyword>
<comment type="similarity">
    <text evidence="3 14">Belongs to the PIGG/PIGN/PIGO family. PIGN subfamily.</text>
</comment>
<dbReference type="Gene3D" id="3.40.720.10">
    <property type="entry name" value="Alkaline Phosphatase, subunit A"/>
    <property type="match status" value="1"/>
</dbReference>
<keyword evidence="6 14" id="KW-0808">Transferase</keyword>
<evidence type="ECO:0000256" key="13">
    <source>
        <dbReference type="ARBA" id="ARBA00024850"/>
    </source>
</evidence>
<evidence type="ECO:0000256" key="12">
    <source>
        <dbReference type="ARBA" id="ARBA00023316"/>
    </source>
</evidence>
<keyword evidence="11" id="KW-0325">Glycoprotein</keyword>
<feature type="transmembrane region" description="Helical" evidence="14">
    <location>
        <begin position="723"/>
        <end position="739"/>
    </location>
</feature>
<feature type="transmembrane region" description="Helical" evidence="14">
    <location>
        <begin position="513"/>
        <end position="531"/>
    </location>
</feature>
<evidence type="ECO:0000256" key="9">
    <source>
        <dbReference type="ARBA" id="ARBA00022989"/>
    </source>
</evidence>
<keyword evidence="5 14" id="KW-0337">GPI-anchor biosynthesis</keyword>
<dbReference type="GO" id="GO:0006506">
    <property type="term" value="P:GPI anchor biosynthetic process"/>
    <property type="evidence" value="ECO:0007669"/>
    <property type="project" value="UniProtKB-KW"/>
</dbReference>
<evidence type="ECO:0000259" key="15">
    <source>
        <dbReference type="Pfam" id="PF04987"/>
    </source>
</evidence>
<reference evidence="16 17" key="1">
    <citation type="submission" date="2020-11" db="EMBL/GenBank/DDBJ databases">
        <title>Kefir isolates.</title>
        <authorList>
            <person name="Marcisauskas S."/>
            <person name="Kim Y."/>
            <person name="Blasche S."/>
        </authorList>
    </citation>
    <scope>NUCLEOTIDE SEQUENCE [LARGE SCALE GENOMIC DNA]</scope>
    <source>
        <strain evidence="16 17">KR</strain>
    </source>
</reference>
<dbReference type="OrthoDB" id="2748310at2759"/>
<dbReference type="CDD" id="cd16020">
    <property type="entry name" value="GPI_EPT_1"/>
    <property type="match status" value="1"/>
</dbReference>
<feature type="domain" description="GPI ethanolamine phosphate transferase 1 C-terminal" evidence="15">
    <location>
        <begin position="470"/>
        <end position="928"/>
    </location>
</feature>
<dbReference type="GO" id="GO:0071555">
    <property type="term" value="P:cell wall organization"/>
    <property type="evidence" value="ECO:0007669"/>
    <property type="project" value="UniProtKB-KW"/>
</dbReference>
<dbReference type="PANTHER" id="PTHR12250">
    <property type="entry name" value="PHOSPHATIDYLINOSITOL GLYCAN, CLASS N"/>
    <property type="match status" value="1"/>
</dbReference>
<dbReference type="SUPFAM" id="SSF53649">
    <property type="entry name" value="Alkaline phosphatase-like"/>
    <property type="match status" value="1"/>
</dbReference>
<feature type="transmembrane region" description="Helical" evidence="14">
    <location>
        <begin position="751"/>
        <end position="769"/>
    </location>
</feature>
<dbReference type="GO" id="GO:0051377">
    <property type="term" value="F:mannose-ethanolamine phosphotransferase activity"/>
    <property type="evidence" value="ECO:0007669"/>
    <property type="project" value="UniProtKB-UniRule"/>
</dbReference>
<keyword evidence="7 14" id="KW-0812">Transmembrane</keyword>
<keyword evidence="9 14" id="KW-1133">Transmembrane helix</keyword>
<gene>
    <name evidence="16" type="primary">MCD4</name>
    <name evidence="16" type="ORF">C6P46_001690</name>
</gene>
<evidence type="ECO:0000256" key="11">
    <source>
        <dbReference type="ARBA" id="ARBA00023180"/>
    </source>
</evidence>
<dbReference type="InterPro" id="IPR017852">
    <property type="entry name" value="GPI_EtnP_transferase_1_C"/>
</dbReference>
<comment type="function">
    <text evidence="13 14">Ethanolamine phosphate transferase involved in glycosylphosphatidylinositol-anchor biosynthesis. Transfers ethanolamine phosphate to the first alpha-1,4-linked mannose of the glycosylphosphatidylinositol precursor of GPI-anchor.</text>
</comment>
<evidence type="ECO:0000256" key="5">
    <source>
        <dbReference type="ARBA" id="ARBA00022502"/>
    </source>
</evidence>
<feature type="transmembrane region" description="Helical" evidence="14">
    <location>
        <begin position="688"/>
        <end position="711"/>
    </location>
</feature>
<feature type="transmembrane region" description="Helical" evidence="14">
    <location>
        <begin position="654"/>
        <end position="676"/>
    </location>
</feature>
<feature type="transmembrane region" description="Helical" evidence="14">
    <location>
        <begin position="775"/>
        <end position="794"/>
    </location>
</feature>
<feature type="transmembrane region" description="Helical" evidence="14">
    <location>
        <begin position="832"/>
        <end position="855"/>
    </location>
</feature>
<evidence type="ECO:0000256" key="1">
    <source>
        <dbReference type="ARBA" id="ARBA00004477"/>
    </source>
</evidence>
<keyword evidence="10 14" id="KW-0472">Membrane</keyword>
<protein>
    <recommendedName>
        <fullName evidence="4 14">GPI ethanolamine phosphate transferase 1</fullName>
        <ecNumber evidence="14">2.-.-.-</ecNumber>
    </recommendedName>
</protein>
<dbReference type="InterPro" id="IPR007070">
    <property type="entry name" value="GPI_EtnP_transferase_1"/>
</dbReference>
<dbReference type="Proteomes" id="UP000777482">
    <property type="component" value="Unassembled WGS sequence"/>
</dbReference>
<feature type="transmembrane region" description="Helical" evidence="14">
    <location>
        <begin position="477"/>
        <end position="501"/>
    </location>
</feature>
<evidence type="ECO:0000256" key="14">
    <source>
        <dbReference type="RuleBase" id="RU367138"/>
    </source>
</evidence>
<evidence type="ECO:0000256" key="7">
    <source>
        <dbReference type="ARBA" id="ARBA00022692"/>
    </source>
</evidence>
<feature type="transmembrane region" description="Helical" evidence="14">
    <location>
        <begin position="936"/>
        <end position="960"/>
    </location>
</feature>
<evidence type="ECO:0000256" key="3">
    <source>
        <dbReference type="ARBA" id="ARBA00008400"/>
    </source>
</evidence>
<evidence type="ECO:0000313" key="17">
    <source>
        <dbReference type="Proteomes" id="UP000777482"/>
    </source>
</evidence>